<feature type="transmembrane region" description="Helical" evidence="2">
    <location>
        <begin position="21"/>
        <end position="43"/>
    </location>
</feature>
<feature type="region of interest" description="Disordered" evidence="1">
    <location>
        <begin position="60"/>
        <end position="85"/>
    </location>
</feature>
<feature type="compositionally biased region" description="Low complexity" evidence="1">
    <location>
        <begin position="119"/>
        <end position="138"/>
    </location>
</feature>
<gene>
    <name evidence="4" type="ORF">ACFOOG_02450</name>
</gene>
<comment type="caution">
    <text evidence="4">The sequence shown here is derived from an EMBL/GenBank/DDBJ whole genome shotgun (WGS) entry which is preliminary data.</text>
</comment>
<accession>A0ABV7ZT59</accession>
<keyword evidence="5" id="KW-1185">Reference proteome</keyword>
<dbReference type="InterPro" id="IPR007730">
    <property type="entry name" value="SPOR-like_dom"/>
</dbReference>
<dbReference type="RefSeq" id="WP_380692961.1">
    <property type="nucleotide sequence ID" value="NZ_JBHRYR010000002.1"/>
</dbReference>
<dbReference type="Pfam" id="PF05036">
    <property type="entry name" value="SPOR"/>
    <property type="match status" value="1"/>
</dbReference>
<reference evidence="5" key="1">
    <citation type="journal article" date="2019" name="Int. J. Syst. Evol. Microbiol.">
        <title>The Global Catalogue of Microorganisms (GCM) 10K type strain sequencing project: providing services to taxonomists for standard genome sequencing and annotation.</title>
        <authorList>
            <consortium name="The Broad Institute Genomics Platform"/>
            <consortium name="The Broad Institute Genome Sequencing Center for Infectious Disease"/>
            <person name="Wu L."/>
            <person name="Ma J."/>
        </authorList>
    </citation>
    <scope>NUCLEOTIDE SEQUENCE [LARGE SCALE GENOMIC DNA]</scope>
    <source>
        <strain evidence="5">IBRC 10765</strain>
    </source>
</reference>
<dbReference type="InterPro" id="IPR052521">
    <property type="entry name" value="Cell_div_SPOR-domain"/>
</dbReference>
<protein>
    <submittedName>
        <fullName evidence="4">SPOR domain-containing protein</fullName>
    </submittedName>
</protein>
<dbReference type="PANTHER" id="PTHR38687:SF1">
    <property type="entry name" value="CELL DIVISION PROTEIN DEDD"/>
    <property type="match status" value="1"/>
</dbReference>
<name>A0ABV7ZT59_9GAMM</name>
<dbReference type="Proteomes" id="UP001595617">
    <property type="component" value="Unassembled WGS sequence"/>
</dbReference>
<evidence type="ECO:0000256" key="1">
    <source>
        <dbReference type="SAM" id="MobiDB-lite"/>
    </source>
</evidence>
<evidence type="ECO:0000259" key="3">
    <source>
        <dbReference type="PROSITE" id="PS51724"/>
    </source>
</evidence>
<dbReference type="SUPFAM" id="SSF110997">
    <property type="entry name" value="Sporulation related repeat"/>
    <property type="match status" value="1"/>
</dbReference>
<evidence type="ECO:0000313" key="5">
    <source>
        <dbReference type="Proteomes" id="UP001595617"/>
    </source>
</evidence>
<evidence type="ECO:0000313" key="4">
    <source>
        <dbReference type="EMBL" id="MFC3851682.1"/>
    </source>
</evidence>
<dbReference type="Gene3D" id="3.30.70.1070">
    <property type="entry name" value="Sporulation related repeat"/>
    <property type="match status" value="1"/>
</dbReference>
<keyword evidence="2" id="KW-0472">Membrane</keyword>
<feature type="compositionally biased region" description="Low complexity" evidence="1">
    <location>
        <begin position="64"/>
        <end position="74"/>
    </location>
</feature>
<feature type="region of interest" description="Disordered" evidence="1">
    <location>
        <begin position="111"/>
        <end position="138"/>
    </location>
</feature>
<organism evidence="4 5">
    <name type="scientific">Saccharospirillum mangrovi</name>
    <dbReference type="NCBI Taxonomy" id="2161747"/>
    <lineage>
        <taxon>Bacteria</taxon>
        <taxon>Pseudomonadati</taxon>
        <taxon>Pseudomonadota</taxon>
        <taxon>Gammaproteobacteria</taxon>
        <taxon>Oceanospirillales</taxon>
        <taxon>Saccharospirillaceae</taxon>
        <taxon>Saccharospirillum</taxon>
    </lineage>
</organism>
<dbReference type="PANTHER" id="PTHR38687">
    <property type="entry name" value="CELL DIVISION PROTEIN DEDD-RELATED"/>
    <property type="match status" value="1"/>
</dbReference>
<keyword evidence="2" id="KW-1133">Transmembrane helix</keyword>
<feature type="domain" description="SPOR" evidence="3">
    <location>
        <begin position="138"/>
        <end position="218"/>
    </location>
</feature>
<dbReference type="PROSITE" id="PS51724">
    <property type="entry name" value="SPOR"/>
    <property type="match status" value="1"/>
</dbReference>
<sequence length="220" mass="23838">MARDYAQKKRSSRAAPQRSSVPRWVWIFTTSVAILFVAGLFLLSRQPEGEPIRLELPSLPRVVTTPAPQTQAPAPTRPTPAEPSRQEQLEFYTLLQQTDVLVPDSDLVLRDRDLPPQESTASGTANSGTSQGSATGQALPSGQYIVQVASFSRRSDADTLRARLILEGLTSAHITQADLGERGVFHRVMIGPVNGSREAAGVANTLERLGLQGLVRNYPG</sequence>
<keyword evidence="2" id="KW-0812">Transmembrane</keyword>
<proteinExistence type="predicted"/>
<dbReference type="EMBL" id="JBHRYR010000002">
    <property type="protein sequence ID" value="MFC3851682.1"/>
    <property type="molecule type" value="Genomic_DNA"/>
</dbReference>
<dbReference type="InterPro" id="IPR036680">
    <property type="entry name" value="SPOR-like_sf"/>
</dbReference>
<evidence type="ECO:0000256" key="2">
    <source>
        <dbReference type="SAM" id="Phobius"/>
    </source>
</evidence>